<dbReference type="Proteomes" id="UP001054821">
    <property type="component" value="Chromosome 3"/>
</dbReference>
<sequence>MMRFPVSDTERSNIVPRSYQALGAHGERLSGHAAAERHKSAVDGVTERAVQLIVGRLKLLIERVGGYLSLELAIMVLMMTIVAA</sequence>
<evidence type="ECO:0000313" key="3">
    <source>
        <dbReference type="Proteomes" id="UP001054821"/>
    </source>
</evidence>
<keyword evidence="3" id="KW-1185">Reference proteome</keyword>
<feature type="transmembrane region" description="Helical" evidence="1">
    <location>
        <begin position="64"/>
        <end position="83"/>
    </location>
</feature>
<accession>A0AAD4WBM1</accession>
<protein>
    <submittedName>
        <fullName evidence="2">Uncharacterized protein</fullName>
    </submittedName>
</protein>
<dbReference type="EMBL" id="JAJFAZ020000003">
    <property type="protein sequence ID" value="KAI5339619.1"/>
    <property type="molecule type" value="Genomic_DNA"/>
</dbReference>
<name>A0AAD4WBM1_PRUDU</name>
<keyword evidence="1" id="KW-1133">Transmembrane helix</keyword>
<proteinExistence type="predicted"/>
<organism evidence="2 3">
    <name type="scientific">Prunus dulcis</name>
    <name type="common">Almond</name>
    <name type="synonym">Amygdalus dulcis</name>
    <dbReference type="NCBI Taxonomy" id="3755"/>
    <lineage>
        <taxon>Eukaryota</taxon>
        <taxon>Viridiplantae</taxon>
        <taxon>Streptophyta</taxon>
        <taxon>Embryophyta</taxon>
        <taxon>Tracheophyta</taxon>
        <taxon>Spermatophyta</taxon>
        <taxon>Magnoliopsida</taxon>
        <taxon>eudicotyledons</taxon>
        <taxon>Gunneridae</taxon>
        <taxon>Pentapetalae</taxon>
        <taxon>rosids</taxon>
        <taxon>fabids</taxon>
        <taxon>Rosales</taxon>
        <taxon>Rosaceae</taxon>
        <taxon>Amygdaloideae</taxon>
        <taxon>Amygdaleae</taxon>
        <taxon>Prunus</taxon>
    </lineage>
</organism>
<comment type="caution">
    <text evidence="2">The sequence shown here is derived from an EMBL/GenBank/DDBJ whole genome shotgun (WGS) entry which is preliminary data.</text>
</comment>
<gene>
    <name evidence="2" type="ORF">L3X38_018891</name>
</gene>
<keyword evidence="1" id="KW-0812">Transmembrane</keyword>
<reference evidence="2 3" key="1">
    <citation type="journal article" date="2022" name="G3 (Bethesda)">
        <title>Whole-genome sequence and methylome profiling of the almond [Prunus dulcis (Mill.) D.A. Webb] cultivar 'Nonpareil'.</title>
        <authorList>
            <person name="D'Amico-Willman K.M."/>
            <person name="Ouma W.Z."/>
            <person name="Meulia T."/>
            <person name="Sideli G.M."/>
            <person name="Gradziel T.M."/>
            <person name="Fresnedo-Ramirez J."/>
        </authorList>
    </citation>
    <scope>NUCLEOTIDE SEQUENCE [LARGE SCALE GENOMIC DNA]</scope>
    <source>
        <strain evidence="2">Clone GOH B32 T37-40</strain>
    </source>
</reference>
<keyword evidence="1" id="KW-0472">Membrane</keyword>
<evidence type="ECO:0000313" key="2">
    <source>
        <dbReference type="EMBL" id="KAI5339619.1"/>
    </source>
</evidence>
<evidence type="ECO:0000256" key="1">
    <source>
        <dbReference type="SAM" id="Phobius"/>
    </source>
</evidence>
<dbReference type="AlphaFoldDB" id="A0AAD4WBM1"/>